<evidence type="ECO:0000313" key="3">
    <source>
        <dbReference type="Proteomes" id="UP000013827"/>
    </source>
</evidence>
<dbReference type="InterPro" id="IPR014982">
    <property type="entry name" value="GSCFA"/>
</dbReference>
<dbReference type="Proteomes" id="UP000013827">
    <property type="component" value="Unassembled WGS sequence"/>
</dbReference>
<accession>A0A0D3IN26</accession>
<name>A0A0D3IN26_EMIH1</name>
<dbReference type="EnsemblProtists" id="EOD12661">
    <property type="protein sequence ID" value="EOD12661"/>
    <property type="gene ID" value="EMIHUDRAFT_104169"/>
</dbReference>
<dbReference type="HOGENOM" id="CLU_572992_0_0_1"/>
<reference evidence="3" key="1">
    <citation type="journal article" date="2013" name="Nature">
        <title>Pan genome of the phytoplankton Emiliania underpins its global distribution.</title>
        <authorList>
            <person name="Read B.A."/>
            <person name="Kegel J."/>
            <person name="Klute M.J."/>
            <person name="Kuo A."/>
            <person name="Lefebvre S.C."/>
            <person name="Maumus F."/>
            <person name="Mayer C."/>
            <person name="Miller J."/>
            <person name="Monier A."/>
            <person name="Salamov A."/>
            <person name="Young J."/>
            <person name="Aguilar M."/>
            <person name="Claverie J.M."/>
            <person name="Frickenhaus S."/>
            <person name="Gonzalez K."/>
            <person name="Herman E.K."/>
            <person name="Lin Y.C."/>
            <person name="Napier J."/>
            <person name="Ogata H."/>
            <person name="Sarno A.F."/>
            <person name="Shmutz J."/>
            <person name="Schroeder D."/>
            <person name="de Vargas C."/>
            <person name="Verret F."/>
            <person name="von Dassow P."/>
            <person name="Valentin K."/>
            <person name="Van de Peer Y."/>
            <person name="Wheeler G."/>
            <person name="Dacks J.B."/>
            <person name="Delwiche C.F."/>
            <person name="Dyhrman S.T."/>
            <person name="Glockner G."/>
            <person name="John U."/>
            <person name="Richards T."/>
            <person name="Worden A.Z."/>
            <person name="Zhang X."/>
            <person name="Grigoriev I.V."/>
            <person name="Allen A.E."/>
            <person name="Bidle K."/>
            <person name="Borodovsky M."/>
            <person name="Bowler C."/>
            <person name="Brownlee C."/>
            <person name="Cock J.M."/>
            <person name="Elias M."/>
            <person name="Gladyshev V.N."/>
            <person name="Groth M."/>
            <person name="Guda C."/>
            <person name="Hadaegh A."/>
            <person name="Iglesias-Rodriguez M.D."/>
            <person name="Jenkins J."/>
            <person name="Jones B.M."/>
            <person name="Lawson T."/>
            <person name="Leese F."/>
            <person name="Lindquist E."/>
            <person name="Lobanov A."/>
            <person name="Lomsadze A."/>
            <person name="Malik S.B."/>
            <person name="Marsh M.E."/>
            <person name="Mackinder L."/>
            <person name="Mock T."/>
            <person name="Mueller-Roeber B."/>
            <person name="Pagarete A."/>
            <person name="Parker M."/>
            <person name="Probert I."/>
            <person name="Quesneville H."/>
            <person name="Raines C."/>
            <person name="Rensing S.A."/>
            <person name="Riano-Pachon D.M."/>
            <person name="Richier S."/>
            <person name="Rokitta S."/>
            <person name="Shiraiwa Y."/>
            <person name="Soanes D.M."/>
            <person name="van der Giezen M."/>
            <person name="Wahlund T.M."/>
            <person name="Williams B."/>
            <person name="Wilson W."/>
            <person name="Wolfe G."/>
            <person name="Wurch L.L."/>
        </authorList>
    </citation>
    <scope>NUCLEOTIDE SEQUENCE</scope>
</reference>
<evidence type="ECO:0000313" key="2">
    <source>
        <dbReference type="EnsemblProtists" id="EOD12661"/>
    </source>
</evidence>
<keyword evidence="3" id="KW-1185">Reference proteome</keyword>
<proteinExistence type="predicted"/>
<dbReference type="RefSeq" id="XP_005765090.1">
    <property type="nucleotide sequence ID" value="XM_005765033.1"/>
</dbReference>
<dbReference type="AlphaFoldDB" id="A0A0D3IN26"/>
<dbReference type="PaxDb" id="2903-EOD12661"/>
<reference evidence="2" key="2">
    <citation type="submission" date="2024-10" db="UniProtKB">
        <authorList>
            <consortium name="EnsemblProtists"/>
        </authorList>
    </citation>
    <scope>IDENTIFICATION</scope>
</reference>
<dbReference type="KEGG" id="ehx:EMIHUDRAFT_104169"/>
<evidence type="ECO:0000259" key="1">
    <source>
        <dbReference type="Pfam" id="PF08885"/>
    </source>
</evidence>
<protein>
    <recommendedName>
        <fullName evidence="1">GSCFA domain-containing protein</fullName>
    </recommendedName>
</protein>
<feature type="domain" description="GSCFA" evidence="1">
    <location>
        <begin position="175"/>
        <end position="457"/>
    </location>
</feature>
<dbReference type="GeneID" id="17258760"/>
<dbReference type="Pfam" id="PF08885">
    <property type="entry name" value="GSCFA"/>
    <property type="match status" value="1"/>
</dbReference>
<sequence length="477" mass="51320">MELSLNLPDALALCTALRSVSSSIRANLSKRLAAQYTSDSSSASASAASEPRSIDKSGVEIQTEAMQVALLTQGLPSDERTRAAVLEALRRHEAEPAVASFLHYWSSLGLVAGVYAVGSGGEVQTAFVDWYRGPPGQARYLPSLAAVRADLESFVLQGWAPATPPLRRRDSMTTALGSCFADEIRIWLRARGYRVNGDFRTGHRYPHAEDSSVPLLQCSAGLVNTFVLLQQFEWAFEARAFDDDLWHGAKGAVARLKTRELFEQTSLFIITLGLAEVWFQRRRPRAAATRAEAEADGAQEAGGGAAGGETECDVLWRAVPSHVYDPGRHGFRVSSVAENVANLRRIVRLIREHVPSASIVFTLSPVPLAATFRGVSCVTANSASKAILRAAVDELLREVHGGGERGGGGGGGGEGGCAGGLYYWPAFEMIKEGFTEPYLEDGRHPKPEVIQQILALFGKHYLGGEEEAGGVPDPEDT</sequence>
<organism evidence="2 3">
    <name type="scientific">Emiliania huxleyi (strain CCMP1516)</name>
    <dbReference type="NCBI Taxonomy" id="280463"/>
    <lineage>
        <taxon>Eukaryota</taxon>
        <taxon>Haptista</taxon>
        <taxon>Haptophyta</taxon>
        <taxon>Prymnesiophyceae</taxon>
        <taxon>Isochrysidales</taxon>
        <taxon>Noelaerhabdaceae</taxon>
        <taxon>Emiliania</taxon>
    </lineage>
</organism>